<geneLocation type="plasmid" evidence="2">
    <name>pTi</name>
</geneLocation>
<evidence type="ECO:0000313" key="3">
    <source>
        <dbReference type="Proteomes" id="UP000032564"/>
    </source>
</evidence>
<feature type="compositionally biased region" description="Basic and acidic residues" evidence="1">
    <location>
        <begin position="248"/>
        <end position="261"/>
    </location>
</feature>
<gene>
    <name evidence="2" type="ORF">RP75_23495</name>
</gene>
<feature type="region of interest" description="Disordered" evidence="1">
    <location>
        <begin position="184"/>
        <end position="335"/>
    </location>
</feature>
<accession>A0ABR5D1K3</accession>
<dbReference type="Proteomes" id="UP000032564">
    <property type="component" value="Unassembled WGS sequence"/>
</dbReference>
<comment type="caution">
    <text evidence="2">The sequence shown here is derived from an EMBL/GenBank/DDBJ whole genome shotgun (WGS) entry which is preliminary data.</text>
</comment>
<proteinExistence type="predicted"/>
<dbReference type="RefSeq" id="WP_045022975.1">
    <property type="nucleotide sequence ID" value="NZ_CP166109.1"/>
</dbReference>
<sequence length="335" mass="36886">MPIQTERSDQSHAMDAFAAAAREAKLAEDVSADRRGKAAEELMAAGCELLAVEGNRHHGNELSPHLKIHLDRVSAHLADHIGQGPAMADKRRAVLARALPFASEQKQGATTDLQLATALNTPSRGRPLQLLNKDETRPVERRFSREFTGAGARNLVAALSDLQTSLNVHSRRMESVFDLEHVHRDVPQPPRSPSFIAATPDSGRIWASPAYGGDRESISPGSSPPPTAGRKRERSYDSDTSLPPLRRARMDSPDFNIHEDPDAIPARKANGNDEWQSSRQRRQGFAIYEDPPHSNPGALQPVATAIEFNADHDKENAPPEPENIRGRSRDRDFSR</sequence>
<dbReference type="EMBL" id="JWIT01000024">
    <property type="protein sequence ID" value="KJF70943.1"/>
    <property type="molecule type" value="Genomic_DNA"/>
</dbReference>
<keyword evidence="3" id="KW-1185">Reference proteome</keyword>
<feature type="compositionally biased region" description="Basic and acidic residues" evidence="1">
    <location>
        <begin position="309"/>
        <end position="335"/>
    </location>
</feature>
<organism evidence="2 3">
    <name type="scientific">Agrobacterium arsenijevicii</name>
    <dbReference type="NCBI Taxonomy" id="1585697"/>
    <lineage>
        <taxon>Bacteria</taxon>
        <taxon>Pseudomonadati</taxon>
        <taxon>Pseudomonadota</taxon>
        <taxon>Alphaproteobacteria</taxon>
        <taxon>Hyphomicrobiales</taxon>
        <taxon>Rhizobiaceae</taxon>
        <taxon>Rhizobium/Agrobacterium group</taxon>
        <taxon>Agrobacterium</taxon>
    </lineage>
</organism>
<evidence type="ECO:0000256" key="1">
    <source>
        <dbReference type="SAM" id="MobiDB-lite"/>
    </source>
</evidence>
<protein>
    <submittedName>
        <fullName evidence="2">Uncharacterized protein</fullName>
    </submittedName>
</protein>
<evidence type="ECO:0000313" key="2">
    <source>
        <dbReference type="EMBL" id="KJF70943.1"/>
    </source>
</evidence>
<keyword evidence="2" id="KW-0614">Plasmid</keyword>
<name>A0ABR5D1K3_9HYPH</name>
<reference evidence="2 3" key="1">
    <citation type="submission" date="2014-12" db="EMBL/GenBank/DDBJ databases">
        <authorList>
            <person name="Kuzmanovic N."/>
            <person name="Pulawska J."/>
            <person name="Obradovic A."/>
        </authorList>
    </citation>
    <scope>NUCLEOTIDE SEQUENCE [LARGE SCALE GENOMIC DNA]</scope>
    <source>
        <strain evidence="2 3">KFB 330</strain>
        <plasmid evidence="2">pTi</plasmid>
    </source>
</reference>